<dbReference type="FunFam" id="2.10.25.10:FF:000118">
    <property type="entry name" value="protein delta homolog 2"/>
    <property type="match status" value="1"/>
</dbReference>
<comment type="caution">
    <text evidence="8">The sequence shown here is derived from an EMBL/GenBank/DDBJ whole genome shotgun (WGS) entry which is preliminary data.</text>
</comment>
<keyword evidence="2 3" id="KW-1015">Disulfide bond</keyword>
<evidence type="ECO:0000256" key="3">
    <source>
        <dbReference type="PROSITE-ProRule" id="PRU00076"/>
    </source>
</evidence>
<dbReference type="PANTHER" id="PTHR24278">
    <property type="entry name" value="COAGULATION FACTOR"/>
    <property type="match status" value="1"/>
</dbReference>
<dbReference type="Gene3D" id="4.10.740.10">
    <property type="entry name" value="Coagulation Factor IX"/>
    <property type="match status" value="1"/>
</dbReference>
<evidence type="ECO:0000256" key="5">
    <source>
        <dbReference type="SAM" id="SignalP"/>
    </source>
</evidence>
<evidence type="ECO:0000256" key="4">
    <source>
        <dbReference type="SAM" id="MobiDB-lite"/>
    </source>
</evidence>
<dbReference type="SUPFAM" id="SSF57196">
    <property type="entry name" value="EGF/Laminin"/>
    <property type="match status" value="2"/>
</dbReference>
<organism evidence="8 9">
    <name type="scientific">Mugilogobius chulae</name>
    <name type="common">yellowstripe goby</name>
    <dbReference type="NCBI Taxonomy" id="88201"/>
    <lineage>
        <taxon>Eukaryota</taxon>
        <taxon>Metazoa</taxon>
        <taxon>Chordata</taxon>
        <taxon>Craniata</taxon>
        <taxon>Vertebrata</taxon>
        <taxon>Euteleostomi</taxon>
        <taxon>Actinopterygii</taxon>
        <taxon>Neopterygii</taxon>
        <taxon>Teleostei</taxon>
        <taxon>Neoteleostei</taxon>
        <taxon>Acanthomorphata</taxon>
        <taxon>Gobiaria</taxon>
        <taxon>Gobiiformes</taxon>
        <taxon>Gobioidei</taxon>
        <taxon>Gobiidae</taxon>
        <taxon>Gobionellinae</taxon>
        <taxon>Mugilogobius</taxon>
    </lineage>
</organism>
<evidence type="ECO:0000313" key="8">
    <source>
        <dbReference type="EMBL" id="KAK7879912.1"/>
    </source>
</evidence>
<accession>A0AAW0MHA7</accession>
<keyword evidence="1 3" id="KW-0245">EGF-like domain</keyword>
<dbReference type="AlphaFoldDB" id="A0AAW0MHA7"/>
<feature type="chain" id="PRO_5043329000" evidence="5">
    <location>
        <begin position="23"/>
        <end position="579"/>
    </location>
</feature>
<feature type="signal peptide" evidence="5">
    <location>
        <begin position="1"/>
        <end position="22"/>
    </location>
</feature>
<dbReference type="PRINTS" id="PR00001">
    <property type="entry name" value="GLABLOOD"/>
</dbReference>
<reference evidence="9" key="1">
    <citation type="submission" date="2024-04" db="EMBL/GenBank/DDBJ databases">
        <title>Salinicola lusitanus LLJ914,a marine bacterium isolated from the Okinawa Trough.</title>
        <authorList>
            <person name="Li J."/>
        </authorList>
    </citation>
    <scope>NUCLEOTIDE SEQUENCE [LARGE SCALE GENOMIC DNA]</scope>
</reference>
<evidence type="ECO:0000259" key="6">
    <source>
        <dbReference type="PROSITE" id="PS50026"/>
    </source>
</evidence>
<dbReference type="SUPFAM" id="SSF57630">
    <property type="entry name" value="GLA-domain"/>
    <property type="match status" value="1"/>
</dbReference>
<gene>
    <name evidence="8" type="ORF">WMY93_033413</name>
</gene>
<protein>
    <submittedName>
        <fullName evidence="8">Uncharacterized protein</fullName>
    </submittedName>
</protein>
<name>A0AAW0MHA7_9GOBI</name>
<evidence type="ECO:0000256" key="2">
    <source>
        <dbReference type="ARBA" id="ARBA00023157"/>
    </source>
</evidence>
<dbReference type="PROSITE" id="PS00011">
    <property type="entry name" value="GLA_1"/>
    <property type="match status" value="1"/>
</dbReference>
<evidence type="ECO:0000259" key="7">
    <source>
        <dbReference type="PROSITE" id="PS50998"/>
    </source>
</evidence>
<feature type="compositionally biased region" description="Basic and acidic residues" evidence="4">
    <location>
        <begin position="422"/>
        <end position="448"/>
    </location>
</feature>
<dbReference type="PROSITE" id="PS50998">
    <property type="entry name" value="GLA_2"/>
    <property type="match status" value="1"/>
</dbReference>
<dbReference type="FunFam" id="4.10.740.10:FF:000001">
    <property type="entry name" value="vitamin K-dependent protein S"/>
    <property type="match status" value="1"/>
</dbReference>
<keyword evidence="9" id="KW-1185">Reference proteome</keyword>
<evidence type="ECO:0000256" key="1">
    <source>
        <dbReference type="ARBA" id="ARBA00022536"/>
    </source>
</evidence>
<dbReference type="Pfam" id="PF00594">
    <property type="entry name" value="Gla"/>
    <property type="match status" value="1"/>
</dbReference>
<dbReference type="InterPro" id="IPR017857">
    <property type="entry name" value="Coagulation_fac-like_Gla_dom"/>
</dbReference>
<dbReference type="GO" id="GO:0005509">
    <property type="term" value="F:calcium ion binding"/>
    <property type="evidence" value="ECO:0007669"/>
    <property type="project" value="InterPro"/>
</dbReference>
<feature type="domain" description="EGF-like" evidence="6">
    <location>
        <begin position="90"/>
        <end position="126"/>
    </location>
</feature>
<dbReference type="SMART" id="SM00069">
    <property type="entry name" value="GLA"/>
    <property type="match status" value="1"/>
</dbReference>
<dbReference type="InterPro" id="IPR050442">
    <property type="entry name" value="Peptidase_S1_coag_factors"/>
</dbReference>
<dbReference type="Proteomes" id="UP001460270">
    <property type="component" value="Unassembled WGS sequence"/>
</dbReference>
<dbReference type="GO" id="GO:0005615">
    <property type="term" value="C:extracellular space"/>
    <property type="evidence" value="ECO:0007669"/>
    <property type="project" value="TreeGrafter"/>
</dbReference>
<dbReference type="InterPro" id="IPR000294">
    <property type="entry name" value="GLA_domain"/>
</dbReference>
<comment type="caution">
    <text evidence="3">Lacks conserved residue(s) required for the propagation of feature annotation.</text>
</comment>
<feature type="compositionally biased region" description="Basic and acidic residues" evidence="4">
    <location>
        <begin position="457"/>
        <end position="469"/>
    </location>
</feature>
<dbReference type="EMBL" id="JBBPFD010000173">
    <property type="protein sequence ID" value="KAK7879912.1"/>
    <property type="molecule type" value="Genomic_DNA"/>
</dbReference>
<dbReference type="InterPro" id="IPR035972">
    <property type="entry name" value="GLA-like_dom_SF"/>
</dbReference>
<dbReference type="CDD" id="cd00054">
    <property type="entry name" value="EGF_CA"/>
    <property type="match status" value="1"/>
</dbReference>
<feature type="domain" description="Gla" evidence="7">
    <location>
        <begin position="44"/>
        <end position="90"/>
    </location>
</feature>
<dbReference type="PROSITE" id="PS50026">
    <property type="entry name" value="EGF_3"/>
    <property type="match status" value="1"/>
</dbReference>
<feature type="disulfide bond" evidence="3">
    <location>
        <begin position="116"/>
        <end position="125"/>
    </location>
</feature>
<dbReference type="Gene3D" id="2.10.25.10">
    <property type="entry name" value="Laminin"/>
    <property type="match status" value="2"/>
</dbReference>
<proteinExistence type="predicted"/>
<evidence type="ECO:0000313" key="9">
    <source>
        <dbReference type="Proteomes" id="UP001460270"/>
    </source>
</evidence>
<feature type="region of interest" description="Disordered" evidence="4">
    <location>
        <begin position="422"/>
        <end position="475"/>
    </location>
</feature>
<dbReference type="Pfam" id="PF14670">
    <property type="entry name" value="FXa_inhibition"/>
    <property type="match status" value="1"/>
</dbReference>
<dbReference type="InterPro" id="IPR000742">
    <property type="entry name" value="EGF"/>
</dbReference>
<dbReference type="PANTHER" id="PTHR24278:SF25">
    <property type="entry name" value="COAGULATION FACTOR IX"/>
    <property type="match status" value="1"/>
</dbReference>
<keyword evidence="5" id="KW-0732">Signal</keyword>
<sequence length="579" mass="65829">MSLNQVLWILVLVLVCTQILHCTVFVERPGALQLLSSTTRRRRANAQLLEEVLPGNLERECYEETCSREEAAEIFQSHEKTMEFWYRYKSVDRCLISPCLNGGLCSLDQGHVSCLCPPQFHGNICENERRQCSYRNGGCLQYCSDLPGGATVQCSCAQGYRLEEDGLSCSATVSFPCGRKQYRVRAPGAGRSLNDDVRIVADFEAPGGSPWTVNQTVSFGSVWDGPDPGQTLTRSWSCFCLCPRSWSRSDSNSSWSCLCPRSDSNLVLVLFLSRSWSRSDSNFGPGPVCVSWSCFVSQVLSGQDSNSGPGLFVFPGPVLFVSLSDFKSGPFSTLTQSWFLFVSRGRLYLVLVLFVSQSLVLFAFPGSWSGGKMGLDSCGDFDLLISNSGRFCRSLFPGNSSRSRHRRHQALLDLDLERRKREKERGERRDNERKERQGERGKREERERKKERKREREKRGERKKGERRTSSKLVRTRGKQVLKVKRFLGSSSIFHGRTLDSDIALIRLPGPVVPLSRSAPDRHVSRTGYLCRGTRVLQRERTFWCCGLRLGNHQFFIGRQFSVLLRKRWELLWLKQRDL</sequence>
<dbReference type="SMART" id="SM00181">
    <property type="entry name" value="EGF"/>
    <property type="match status" value="2"/>
</dbReference>
<dbReference type="PROSITE" id="PS00022">
    <property type="entry name" value="EGF_1"/>
    <property type="match status" value="1"/>
</dbReference>